<name>G7W505_DESOD</name>
<dbReference type="KEGG" id="dor:Desor_0151"/>
<dbReference type="GO" id="GO:0005524">
    <property type="term" value="F:ATP binding"/>
    <property type="evidence" value="ECO:0007669"/>
    <property type="project" value="UniProtKB-KW"/>
</dbReference>
<evidence type="ECO:0000313" key="9">
    <source>
        <dbReference type="Proteomes" id="UP000006346"/>
    </source>
</evidence>
<keyword evidence="3" id="KW-1003">Cell membrane</keyword>
<dbReference type="eggNOG" id="COG1101">
    <property type="taxonomic scope" value="Bacteria"/>
</dbReference>
<proteinExistence type="predicted"/>
<reference evidence="9" key="1">
    <citation type="submission" date="2011-11" db="EMBL/GenBank/DDBJ databases">
        <title>Complete sequence of Desulfosporosinus orientis DSM 765.</title>
        <authorList>
            <person name="Lucas S."/>
            <person name="Han J."/>
            <person name="Lapidus A."/>
            <person name="Cheng J.-F."/>
            <person name="Goodwin L."/>
            <person name="Pitluck S."/>
            <person name="Peters L."/>
            <person name="Ovchinnikova G."/>
            <person name="Teshima H."/>
            <person name="Detter J.C."/>
            <person name="Han C."/>
            <person name="Tapia R."/>
            <person name="Land M."/>
            <person name="Hauser L."/>
            <person name="Kyrpides N."/>
            <person name="Ivanova N."/>
            <person name="Pagani I."/>
            <person name="Pester M."/>
            <person name="Spring S."/>
            <person name="Ollivier B."/>
            <person name="Rattei T."/>
            <person name="Klenk H.-P."/>
            <person name="Wagner M."/>
            <person name="Loy A."/>
            <person name="Woyke T."/>
        </authorList>
    </citation>
    <scope>NUCLEOTIDE SEQUENCE [LARGE SCALE GENOMIC DNA]</scope>
    <source>
        <strain evidence="9">ATCC 19365 / DSM 765 / NCIMB 8382 / VKM B-1628</strain>
    </source>
</reference>
<dbReference type="EMBL" id="CP003108">
    <property type="protein sequence ID" value="AET65877.1"/>
    <property type="molecule type" value="Genomic_DNA"/>
</dbReference>
<dbReference type="Pfam" id="PF00005">
    <property type="entry name" value="ABC_tran"/>
    <property type="match status" value="1"/>
</dbReference>
<evidence type="ECO:0000256" key="1">
    <source>
        <dbReference type="ARBA" id="ARBA00004202"/>
    </source>
</evidence>
<dbReference type="SMART" id="SM00382">
    <property type="entry name" value="AAA"/>
    <property type="match status" value="1"/>
</dbReference>
<reference evidence="8 9" key="2">
    <citation type="journal article" date="2012" name="J. Bacteriol.">
        <title>Complete genome sequences of Desulfosporosinus orientis DSM765T, Desulfosporosinus youngiae DSM17734T, Desulfosporosinus meridiei DSM13257T, and Desulfosporosinus acidiphilus DSM22704T.</title>
        <authorList>
            <person name="Pester M."/>
            <person name="Brambilla E."/>
            <person name="Alazard D."/>
            <person name="Rattei T."/>
            <person name="Weinmaier T."/>
            <person name="Han J."/>
            <person name="Lucas S."/>
            <person name="Lapidus A."/>
            <person name="Cheng J.F."/>
            <person name="Goodwin L."/>
            <person name="Pitluck S."/>
            <person name="Peters L."/>
            <person name="Ovchinnikova G."/>
            <person name="Teshima H."/>
            <person name="Detter J.C."/>
            <person name="Han C.S."/>
            <person name="Tapia R."/>
            <person name="Land M.L."/>
            <person name="Hauser L."/>
            <person name="Kyrpides N.C."/>
            <person name="Ivanova N.N."/>
            <person name="Pagani I."/>
            <person name="Huntmann M."/>
            <person name="Wei C.L."/>
            <person name="Davenport K.W."/>
            <person name="Daligault H."/>
            <person name="Chain P.S."/>
            <person name="Chen A."/>
            <person name="Mavromatis K."/>
            <person name="Markowitz V."/>
            <person name="Szeto E."/>
            <person name="Mikhailova N."/>
            <person name="Pati A."/>
            <person name="Wagner M."/>
            <person name="Woyke T."/>
            <person name="Ollivier B."/>
            <person name="Klenk H.P."/>
            <person name="Spring S."/>
            <person name="Loy A."/>
        </authorList>
    </citation>
    <scope>NUCLEOTIDE SEQUENCE [LARGE SCALE GENOMIC DNA]</scope>
    <source>
        <strain evidence="9">ATCC 19365 / DSM 765 / NCIMB 8382 / VKM B-1628</strain>
    </source>
</reference>
<dbReference type="Gene3D" id="3.40.50.300">
    <property type="entry name" value="P-loop containing nucleotide triphosphate hydrolases"/>
    <property type="match status" value="1"/>
</dbReference>
<dbReference type="OrthoDB" id="9776369at2"/>
<sequence length="264" mass="29386">MLNVRQVLKVFNKGTINQKTALDNVNLELLSNDFVTVIGSNGAGKSTLMNAIAGNFPVDSGRITIENSDITPLPAHKRAEMISRVFQDPLSGTAASMTIEENLIMAYRRGKPRRLRPAIGSKERDLFRIELEKLGLGLENRLTHRVSLLSGGQRQALTLLMATLQKPKLLLLDEHTAALDPKTAEKVLELTNNVTKQQQLTTLMITHNLDHALTFGNRTIMMHEGRVILDIKGTERNDMTISHLLEMFEKASGSHMNTDRMILA</sequence>
<dbReference type="HOGENOM" id="CLU_000604_1_22_9"/>
<evidence type="ECO:0000256" key="5">
    <source>
        <dbReference type="ARBA" id="ARBA00022840"/>
    </source>
</evidence>
<dbReference type="PATRIC" id="fig|768706.3.peg.112"/>
<organism evidence="8 9">
    <name type="scientific">Desulfosporosinus orientis (strain ATCC 19365 / DSM 765 / NCIMB 8382 / VKM B-1628 / Singapore I)</name>
    <name type="common">Desulfotomaculum orientis</name>
    <dbReference type="NCBI Taxonomy" id="768706"/>
    <lineage>
        <taxon>Bacteria</taxon>
        <taxon>Bacillati</taxon>
        <taxon>Bacillota</taxon>
        <taxon>Clostridia</taxon>
        <taxon>Eubacteriales</taxon>
        <taxon>Desulfitobacteriaceae</taxon>
        <taxon>Desulfosporosinus</taxon>
    </lineage>
</organism>
<evidence type="ECO:0000313" key="8">
    <source>
        <dbReference type="EMBL" id="AET65877.1"/>
    </source>
</evidence>
<dbReference type="InterPro" id="IPR027417">
    <property type="entry name" value="P-loop_NTPase"/>
</dbReference>
<evidence type="ECO:0000256" key="4">
    <source>
        <dbReference type="ARBA" id="ARBA00022741"/>
    </source>
</evidence>
<keyword evidence="5" id="KW-0067">ATP-binding</keyword>
<evidence type="ECO:0000259" key="7">
    <source>
        <dbReference type="PROSITE" id="PS50893"/>
    </source>
</evidence>
<feature type="domain" description="ABC transporter" evidence="7">
    <location>
        <begin position="2"/>
        <end position="249"/>
    </location>
</feature>
<dbReference type="InterPro" id="IPR003439">
    <property type="entry name" value="ABC_transporter-like_ATP-bd"/>
</dbReference>
<evidence type="ECO:0000256" key="2">
    <source>
        <dbReference type="ARBA" id="ARBA00022448"/>
    </source>
</evidence>
<dbReference type="InterPro" id="IPR017871">
    <property type="entry name" value="ABC_transporter-like_CS"/>
</dbReference>
<dbReference type="PANTHER" id="PTHR42788:SF7">
    <property type="entry name" value="NITRATE ABC TRANSPORTER ATP-BINDING PROTEIN"/>
    <property type="match status" value="1"/>
</dbReference>
<evidence type="ECO:0000256" key="3">
    <source>
        <dbReference type="ARBA" id="ARBA00022475"/>
    </source>
</evidence>
<dbReference type="AlphaFoldDB" id="G7W505"/>
<dbReference type="STRING" id="768706.Desor_0151"/>
<keyword evidence="9" id="KW-1185">Reference proteome</keyword>
<keyword evidence="6" id="KW-0472">Membrane</keyword>
<dbReference type="RefSeq" id="WP_014182706.1">
    <property type="nucleotide sequence ID" value="NC_016584.1"/>
</dbReference>
<dbReference type="SUPFAM" id="SSF52540">
    <property type="entry name" value="P-loop containing nucleoside triphosphate hydrolases"/>
    <property type="match status" value="1"/>
</dbReference>
<accession>G7W505</accession>
<dbReference type="GO" id="GO:0016887">
    <property type="term" value="F:ATP hydrolysis activity"/>
    <property type="evidence" value="ECO:0007669"/>
    <property type="project" value="InterPro"/>
</dbReference>
<dbReference type="InterPro" id="IPR003593">
    <property type="entry name" value="AAA+_ATPase"/>
</dbReference>
<evidence type="ECO:0000256" key="6">
    <source>
        <dbReference type="ARBA" id="ARBA00023136"/>
    </source>
</evidence>
<dbReference type="Proteomes" id="UP000006346">
    <property type="component" value="Chromosome"/>
</dbReference>
<protein>
    <submittedName>
        <fullName evidence="8">ABC-type uncharacterized transport system, ATPase component</fullName>
    </submittedName>
</protein>
<dbReference type="GO" id="GO:0005886">
    <property type="term" value="C:plasma membrane"/>
    <property type="evidence" value="ECO:0007669"/>
    <property type="project" value="UniProtKB-SubCell"/>
</dbReference>
<dbReference type="PANTHER" id="PTHR42788">
    <property type="entry name" value="TAURINE IMPORT ATP-BINDING PROTEIN-RELATED"/>
    <property type="match status" value="1"/>
</dbReference>
<comment type="subcellular location">
    <subcellularLocation>
        <location evidence="1">Cell membrane</location>
        <topology evidence="1">Peripheral membrane protein</topology>
    </subcellularLocation>
</comment>
<keyword evidence="2" id="KW-0813">Transport</keyword>
<dbReference type="PROSITE" id="PS00211">
    <property type="entry name" value="ABC_TRANSPORTER_1"/>
    <property type="match status" value="1"/>
</dbReference>
<gene>
    <name evidence="8" type="ordered locus">Desor_0151</name>
</gene>
<keyword evidence="4" id="KW-0547">Nucleotide-binding</keyword>
<dbReference type="InterPro" id="IPR050166">
    <property type="entry name" value="ABC_transporter_ATP-bind"/>
</dbReference>
<dbReference type="PROSITE" id="PS50893">
    <property type="entry name" value="ABC_TRANSPORTER_2"/>
    <property type="match status" value="1"/>
</dbReference>